<gene>
    <name evidence="1" type="ORF">SBF1_7640002</name>
</gene>
<organism evidence="1 2">
    <name type="scientific">Candidatus Desulfosporosinus infrequens</name>
    <dbReference type="NCBI Taxonomy" id="2043169"/>
    <lineage>
        <taxon>Bacteria</taxon>
        <taxon>Bacillati</taxon>
        <taxon>Bacillota</taxon>
        <taxon>Clostridia</taxon>
        <taxon>Eubacteriales</taxon>
        <taxon>Desulfitobacteriaceae</taxon>
        <taxon>Desulfosporosinus</taxon>
    </lineage>
</organism>
<evidence type="ECO:0000313" key="2">
    <source>
        <dbReference type="Proteomes" id="UP000238916"/>
    </source>
</evidence>
<protein>
    <recommendedName>
        <fullName evidence="3">UspA domain-containing protein</fullName>
    </recommendedName>
</protein>
<accession>A0A2U3LRP7</accession>
<name>A0A2U3LRP7_9FIRM</name>
<dbReference type="Proteomes" id="UP000238916">
    <property type="component" value="Unassembled WGS sequence"/>
</dbReference>
<dbReference type="Gene3D" id="3.40.50.620">
    <property type="entry name" value="HUPs"/>
    <property type="match status" value="1"/>
</dbReference>
<reference evidence="2" key="1">
    <citation type="submission" date="2018-02" db="EMBL/GenBank/DDBJ databases">
        <authorList>
            <person name="Hausmann B."/>
        </authorList>
    </citation>
    <scope>NUCLEOTIDE SEQUENCE [LARGE SCALE GENOMIC DNA]</scope>
    <source>
        <strain evidence="2">Peat soil MAG SbF1</strain>
    </source>
</reference>
<dbReference type="OrthoDB" id="9823957at2"/>
<proteinExistence type="predicted"/>
<evidence type="ECO:0008006" key="3">
    <source>
        <dbReference type="Google" id="ProtNLM"/>
    </source>
</evidence>
<dbReference type="EMBL" id="OMOF01000739">
    <property type="protein sequence ID" value="SPF54532.1"/>
    <property type="molecule type" value="Genomic_DNA"/>
</dbReference>
<evidence type="ECO:0000313" key="1">
    <source>
        <dbReference type="EMBL" id="SPF54532.1"/>
    </source>
</evidence>
<sequence length="229" mass="26162">MDDLINFNVLLYSDGSQQALSAAVYTATLLKNMPNMDLTIVQIKESNEGTMGTEYSWKELRKKFKRYYWGYAQGTETGWIEHWPVGPRTGWLSLVSNESNLEINCHHDEVLRKIKNIFSKNKNNIKHQILYSNTSISDATNTADLILDYATKNSFGLIIMGEQESTTPNWLHFGNLPQTVRNKSTIPVVLVKKLPEDFVDTYLLERKKSQQISSDISSMTNGRSVNVLY</sequence>
<dbReference type="InterPro" id="IPR014729">
    <property type="entry name" value="Rossmann-like_a/b/a_fold"/>
</dbReference>
<dbReference type="AlphaFoldDB" id="A0A2U3LRP7"/>
<dbReference type="SUPFAM" id="SSF52402">
    <property type="entry name" value="Adenine nucleotide alpha hydrolases-like"/>
    <property type="match status" value="1"/>
</dbReference>